<evidence type="ECO:0000256" key="1">
    <source>
        <dbReference type="SAM" id="MobiDB-lite"/>
    </source>
</evidence>
<organism evidence="2 3">
    <name type="scientific">Urochloa decumbens</name>
    <dbReference type="NCBI Taxonomy" id="240449"/>
    <lineage>
        <taxon>Eukaryota</taxon>
        <taxon>Viridiplantae</taxon>
        <taxon>Streptophyta</taxon>
        <taxon>Embryophyta</taxon>
        <taxon>Tracheophyta</taxon>
        <taxon>Spermatophyta</taxon>
        <taxon>Magnoliopsida</taxon>
        <taxon>Liliopsida</taxon>
        <taxon>Poales</taxon>
        <taxon>Poaceae</taxon>
        <taxon>PACMAD clade</taxon>
        <taxon>Panicoideae</taxon>
        <taxon>Panicodae</taxon>
        <taxon>Paniceae</taxon>
        <taxon>Melinidinae</taxon>
        <taxon>Urochloa</taxon>
    </lineage>
</organism>
<feature type="region of interest" description="Disordered" evidence="1">
    <location>
        <begin position="172"/>
        <end position="200"/>
    </location>
</feature>
<keyword evidence="3" id="KW-1185">Reference proteome</keyword>
<dbReference type="AlphaFoldDB" id="A0ABC9EFU0"/>
<evidence type="ECO:0000313" key="2">
    <source>
        <dbReference type="EMBL" id="CAL5055541.1"/>
    </source>
</evidence>
<sequence>MTSSFIPFRIKLIMSYRRGRKKKQSPRRRGSICPRARSTDRANPSIRSDQVKRRKPDQVRSDSGGRGAGGLGLEVPADPLDDLPPLGAVLQEPLGASGLDLLGDGGEGRKRAAADRGLLPELRPLVGAVRVGPVGGALLDLDEAPEADVAHDDVHGAALGVDERGLDAVAEGGAVGGGRRRREEAAEDEGERRGPHRDGARRVEATRVGVEAAVEGVDVGDVGERRVGRRVRELAPRRRRHAVPRVPVDVLLRVHHHGAGVLA</sequence>
<feature type="compositionally biased region" description="Basic and acidic residues" evidence="1">
    <location>
        <begin position="190"/>
        <end position="200"/>
    </location>
</feature>
<name>A0ABC9EFU0_9POAL</name>
<protein>
    <submittedName>
        <fullName evidence="2">Uncharacterized protein</fullName>
    </submittedName>
</protein>
<feature type="compositionally biased region" description="Basic residues" evidence="1">
    <location>
        <begin position="17"/>
        <end position="30"/>
    </location>
</feature>
<reference evidence="3" key="1">
    <citation type="submission" date="2024-06" db="EMBL/GenBank/DDBJ databases">
        <authorList>
            <person name="Ryan C."/>
        </authorList>
    </citation>
    <scope>NUCLEOTIDE SEQUENCE [LARGE SCALE GENOMIC DNA]</scope>
</reference>
<dbReference type="EMBL" id="OZ075114">
    <property type="protein sequence ID" value="CAL5055541.1"/>
    <property type="molecule type" value="Genomic_DNA"/>
</dbReference>
<accession>A0ABC9EFU0</accession>
<evidence type="ECO:0000313" key="3">
    <source>
        <dbReference type="Proteomes" id="UP001497457"/>
    </source>
</evidence>
<gene>
    <name evidence="2" type="ORF">URODEC1_LOCUS94486</name>
</gene>
<dbReference type="Proteomes" id="UP001497457">
    <property type="component" value="Chromosome 4rd"/>
</dbReference>
<proteinExistence type="predicted"/>
<feature type="region of interest" description="Disordered" evidence="1">
    <location>
        <begin position="16"/>
        <end position="87"/>
    </location>
</feature>
<reference evidence="2 3" key="2">
    <citation type="submission" date="2024-10" db="EMBL/GenBank/DDBJ databases">
        <authorList>
            <person name="Ryan C."/>
        </authorList>
    </citation>
    <scope>NUCLEOTIDE SEQUENCE [LARGE SCALE GENOMIC DNA]</scope>
</reference>